<proteinExistence type="predicted"/>
<protein>
    <submittedName>
        <fullName evidence="1">Uncharacterized protein</fullName>
    </submittedName>
</protein>
<organism evidence="1 2">
    <name type="scientific">Halocaridina rubra</name>
    <name type="common">Hawaiian red shrimp</name>
    <dbReference type="NCBI Taxonomy" id="373956"/>
    <lineage>
        <taxon>Eukaryota</taxon>
        <taxon>Metazoa</taxon>
        <taxon>Ecdysozoa</taxon>
        <taxon>Arthropoda</taxon>
        <taxon>Crustacea</taxon>
        <taxon>Multicrustacea</taxon>
        <taxon>Malacostraca</taxon>
        <taxon>Eumalacostraca</taxon>
        <taxon>Eucarida</taxon>
        <taxon>Decapoda</taxon>
        <taxon>Pleocyemata</taxon>
        <taxon>Caridea</taxon>
        <taxon>Atyoidea</taxon>
        <taxon>Atyidae</taxon>
        <taxon>Halocaridina</taxon>
    </lineage>
</organism>
<keyword evidence="2" id="KW-1185">Reference proteome</keyword>
<dbReference type="EMBL" id="JAXCGZ010011625">
    <property type="protein sequence ID" value="KAK7074388.1"/>
    <property type="molecule type" value="Genomic_DNA"/>
</dbReference>
<evidence type="ECO:0000313" key="1">
    <source>
        <dbReference type="EMBL" id="KAK7074388.1"/>
    </source>
</evidence>
<reference evidence="1 2" key="1">
    <citation type="submission" date="2023-11" db="EMBL/GenBank/DDBJ databases">
        <title>Halocaridina rubra genome assembly.</title>
        <authorList>
            <person name="Smith C."/>
        </authorList>
    </citation>
    <scope>NUCLEOTIDE SEQUENCE [LARGE SCALE GENOMIC DNA]</scope>
    <source>
        <strain evidence="1">EP-1</strain>
        <tissue evidence="1">Whole</tissue>
    </source>
</reference>
<dbReference type="AlphaFoldDB" id="A0AAN8X4T8"/>
<evidence type="ECO:0000313" key="2">
    <source>
        <dbReference type="Proteomes" id="UP001381693"/>
    </source>
</evidence>
<dbReference type="PANTHER" id="PTHR16219:SF1">
    <property type="entry name" value="HAUS AUGMIN-LIKE COMPLEX SUBUNIT 4"/>
    <property type="match status" value="1"/>
</dbReference>
<accession>A0AAN8X4T8</accession>
<gene>
    <name evidence="1" type="ORF">SK128_000907</name>
</gene>
<dbReference type="PANTHER" id="PTHR16219">
    <property type="entry name" value="AUGMIN SUBUNIT 4 FAMILY MEMBER"/>
    <property type="match status" value="1"/>
</dbReference>
<name>A0AAN8X4T8_HALRR</name>
<dbReference type="GO" id="GO:0051225">
    <property type="term" value="P:spindle assembly"/>
    <property type="evidence" value="ECO:0007669"/>
    <property type="project" value="InterPro"/>
</dbReference>
<dbReference type="Proteomes" id="UP001381693">
    <property type="component" value="Unassembled WGS sequence"/>
</dbReference>
<dbReference type="GO" id="GO:0070652">
    <property type="term" value="C:HAUS complex"/>
    <property type="evidence" value="ECO:0007669"/>
    <property type="project" value="InterPro"/>
</dbReference>
<sequence length="286" mass="32573">MEDVHRTKLPILDAEAQAAQLNSALPISVTAENLEKHPNMSKLLEDLTHRLTPTGMRKETHAKFIQAKHSMHHARQKYLEEATFYRLIQDVLYWNTPDGKQGSTHRMAEALTLSELQDHLQLLKCGGSDSTSCDDIHKENFESSRCDTQQYAFGLNPEVVVARSKACVSDKGIRDTASAIEEHLENEWTRIASFRDPVGFVSYDPDEVAKIPKELEQKSRAVAAEKNKLIQSVLQNDYLFLQTLEQLIEYGSLLRNLMVSKRLCHYTHEHTDSLMTQMSALLLKLK</sequence>
<comment type="caution">
    <text evidence="1">The sequence shown here is derived from an EMBL/GenBank/DDBJ whole genome shotgun (WGS) entry which is preliminary data.</text>
</comment>
<dbReference type="InterPro" id="IPR029327">
    <property type="entry name" value="HAUS4"/>
</dbReference>
<dbReference type="GO" id="GO:0051011">
    <property type="term" value="F:microtubule minus-end binding"/>
    <property type="evidence" value="ECO:0007669"/>
    <property type="project" value="TreeGrafter"/>
</dbReference>